<comment type="subcellular location">
    <subcellularLocation>
        <location evidence="1 8">Membrane</location>
        <topology evidence="1 8">Multi-pass membrane protein</topology>
    </subcellularLocation>
</comment>
<feature type="transmembrane region" description="Helical" evidence="8">
    <location>
        <begin position="519"/>
        <end position="538"/>
    </location>
</feature>
<dbReference type="Pfam" id="PF01384">
    <property type="entry name" value="PHO4"/>
    <property type="match status" value="1"/>
</dbReference>
<dbReference type="GO" id="GO:0035435">
    <property type="term" value="P:phosphate ion transmembrane transport"/>
    <property type="evidence" value="ECO:0007669"/>
    <property type="project" value="TreeGrafter"/>
</dbReference>
<feature type="transmembrane region" description="Helical" evidence="8">
    <location>
        <begin position="46"/>
        <end position="68"/>
    </location>
</feature>
<evidence type="ECO:0000256" key="2">
    <source>
        <dbReference type="ARBA" id="ARBA00009916"/>
    </source>
</evidence>
<feature type="transmembrane region" description="Helical" evidence="8">
    <location>
        <begin position="7"/>
        <end position="26"/>
    </location>
</feature>
<keyword evidence="6 8" id="KW-1133">Transmembrane helix</keyword>
<feature type="transmembrane region" description="Helical" evidence="8">
    <location>
        <begin position="215"/>
        <end position="240"/>
    </location>
</feature>
<evidence type="ECO:0000256" key="4">
    <source>
        <dbReference type="ARBA" id="ARBA00022592"/>
    </source>
</evidence>
<dbReference type="EMBL" id="GBBI01004425">
    <property type="protein sequence ID" value="JAC14287.1"/>
    <property type="molecule type" value="mRNA"/>
</dbReference>
<evidence type="ECO:0000256" key="3">
    <source>
        <dbReference type="ARBA" id="ARBA00022448"/>
    </source>
</evidence>
<feature type="transmembrane region" description="Helical" evidence="8">
    <location>
        <begin position="89"/>
        <end position="110"/>
    </location>
</feature>
<feature type="transmembrane region" description="Helical" evidence="8">
    <location>
        <begin position="184"/>
        <end position="203"/>
    </location>
</feature>
<protein>
    <recommendedName>
        <fullName evidence="8">Phosphate transporter</fullName>
    </recommendedName>
</protein>
<accession>A0A023EYR0</accession>
<dbReference type="GO" id="GO:0005315">
    <property type="term" value="F:phosphate transmembrane transporter activity"/>
    <property type="evidence" value="ECO:0007669"/>
    <property type="project" value="InterPro"/>
</dbReference>
<keyword evidence="4 8" id="KW-0592">Phosphate transport</keyword>
<feature type="transmembrane region" description="Helical" evidence="8">
    <location>
        <begin position="465"/>
        <end position="483"/>
    </location>
</feature>
<comment type="similarity">
    <text evidence="2 8">Belongs to the inorganic phosphate transporter (PiT) (TC 2.A.20) family.</text>
</comment>
<evidence type="ECO:0000256" key="7">
    <source>
        <dbReference type="ARBA" id="ARBA00023136"/>
    </source>
</evidence>
<evidence type="ECO:0000313" key="9">
    <source>
        <dbReference type="EMBL" id="JAC14287.1"/>
    </source>
</evidence>
<feature type="transmembrane region" description="Helical" evidence="8">
    <location>
        <begin position="149"/>
        <end position="172"/>
    </location>
</feature>
<proteinExistence type="evidence at transcript level"/>
<feature type="transmembrane region" description="Helical" evidence="8">
    <location>
        <begin position="400"/>
        <end position="420"/>
    </location>
</feature>
<dbReference type="AlphaFoldDB" id="A0A023EYR0"/>
<evidence type="ECO:0000256" key="6">
    <source>
        <dbReference type="ARBA" id="ARBA00022989"/>
    </source>
</evidence>
<dbReference type="GO" id="GO:0016020">
    <property type="term" value="C:membrane"/>
    <property type="evidence" value="ECO:0007669"/>
    <property type="project" value="UniProtKB-SubCell"/>
</dbReference>
<comment type="function">
    <text evidence="8">Sodium-phosphate symporter.</text>
</comment>
<reference evidence="9" key="1">
    <citation type="journal article" date="2014" name="PLoS Negl. Trop. Dis.">
        <title>An updated insight into the Sialotranscriptome of Triatoma infestans: developmental stage and geographic variations.</title>
        <authorList>
            <person name="Schwarz A."/>
            <person name="Medrano-Mercado N."/>
            <person name="Schaub G.A."/>
            <person name="Struchiner C.J."/>
            <person name="Bargues M.D."/>
            <person name="Levy M.Z."/>
            <person name="Ribeiro J.M."/>
        </authorList>
    </citation>
    <scope>NUCLEOTIDE SEQUENCE</scope>
    <source>
        <strain evidence="9">Chile</strain>
        <tissue evidence="9">Salivary glands</tissue>
    </source>
</reference>
<dbReference type="PANTHER" id="PTHR11101">
    <property type="entry name" value="PHOSPHATE TRANSPORTER"/>
    <property type="match status" value="1"/>
</dbReference>
<organism evidence="9">
    <name type="scientific">Triatoma infestans</name>
    <name type="common">Assassin bug</name>
    <dbReference type="NCBI Taxonomy" id="30076"/>
    <lineage>
        <taxon>Eukaryota</taxon>
        <taxon>Metazoa</taxon>
        <taxon>Ecdysozoa</taxon>
        <taxon>Arthropoda</taxon>
        <taxon>Hexapoda</taxon>
        <taxon>Insecta</taxon>
        <taxon>Pterygota</taxon>
        <taxon>Neoptera</taxon>
        <taxon>Paraneoptera</taxon>
        <taxon>Hemiptera</taxon>
        <taxon>Heteroptera</taxon>
        <taxon>Panheteroptera</taxon>
        <taxon>Cimicomorpha</taxon>
        <taxon>Reduviidae</taxon>
        <taxon>Triatominae</taxon>
        <taxon>Triatoma</taxon>
    </lineage>
</organism>
<keyword evidence="7 8" id="KW-0472">Membrane</keyword>
<evidence type="ECO:0000256" key="1">
    <source>
        <dbReference type="ARBA" id="ARBA00004141"/>
    </source>
</evidence>
<name>A0A023EYR0_TRIIF</name>
<evidence type="ECO:0000256" key="8">
    <source>
        <dbReference type="RuleBase" id="RU363058"/>
    </source>
</evidence>
<keyword evidence="3 8" id="KW-0813">Transport</keyword>
<dbReference type="InterPro" id="IPR001204">
    <property type="entry name" value="Phos_transporter"/>
</dbReference>
<feature type="transmembrane region" description="Helical" evidence="8">
    <location>
        <begin position="427"/>
        <end position="445"/>
    </location>
</feature>
<dbReference type="PANTHER" id="PTHR11101:SF80">
    <property type="entry name" value="PHOSPHATE TRANSPORTER"/>
    <property type="match status" value="1"/>
</dbReference>
<sequence length="544" mass="58327">MEAFANEALWLVIVSFIVAFILAFGIGANDVANSFGTSVGSKVLTVKLACILATIFEMAGALLIGYKVSDTMRKGILDVNLYQGAEMELMTGCLSSLIGSAIWLIAATFLKLPISGTHSIVGATVGFSLVCRGTNGLHLKTLGTIVASWFISPVLSGLMSVLLFKFINWFILSAETPLKPALRALPFIYMATISVNVFSIIHNGPKLLYLDNTPLWLALVVSVGFGFIVALVVQLFVVPWQRRKVLEDIRKSTNKDVQFTFGESTDSSRDGSPRTSRLMEEGIATAKGLPVIVEVPANNNGYILAQSESLSDIPLKESKTVKESLSPKLTLPINGNVTPAYGLSPNSSAVPLIKEKPVEPMQIDIIKTESEDRPEIARVFSFLQILTATFGSFAHGGNDVSNAIGPLIAVWLIFTEGSVLQKSETPLLILVYGGVGISIGLWIWGRRVIKTIGEDLTKITPSTGFTIEIGAALTVLLASKIGIPISTTHCKVGSVVFVGWVSSSSAGVDWHLFRNIISAWVVTVPVAGLLSGGFMAILRPFVVN</sequence>
<keyword evidence="5 8" id="KW-0812">Transmembrane</keyword>
<evidence type="ECO:0000256" key="5">
    <source>
        <dbReference type="ARBA" id="ARBA00022692"/>
    </source>
</evidence>